<gene>
    <name evidence="1" type="ORF">OFUS_LOCUS12809</name>
</gene>
<dbReference type="PANTHER" id="PTHR22803">
    <property type="entry name" value="MANNOSE, PHOSPHOLIPASE, LECTIN RECEPTOR RELATED"/>
    <property type="match status" value="1"/>
</dbReference>
<protein>
    <submittedName>
        <fullName evidence="1">Uncharacterized protein</fullName>
    </submittedName>
</protein>
<accession>A0A8J1TY64</accession>
<dbReference type="InterPro" id="IPR016187">
    <property type="entry name" value="CTDL_fold"/>
</dbReference>
<dbReference type="AlphaFoldDB" id="A0A8J1TY64"/>
<evidence type="ECO:0000313" key="2">
    <source>
        <dbReference type="Proteomes" id="UP000749559"/>
    </source>
</evidence>
<dbReference type="EMBL" id="CAIIXF020000006">
    <property type="protein sequence ID" value="CAH1787027.1"/>
    <property type="molecule type" value="Genomic_DNA"/>
</dbReference>
<dbReference type="CDD" id="cd00037">
    <property type="entry name" value="CLECT"/>
    <property type="match status" value="2"/>
</dbReference>
<dbReference type="Pfam" id="PF00059">
    <property type="entry name" value="Lectin_C"/>
    <property type="match status" value="2"/>
</dbReference>
<dbReference type="SMART" id="SM00034">
    <property type="entry name" value="CLECT"/>
    <property type="match status" value="2"/>
</dbReference>
<dbReference type="SUPFAM" id="SSF56436">
    <property type="entry name" value="C-type lectin-like"/>
    <property type="match status" value="2"/>
</dbReference>
<dbReference type="Proteomes" id="UP000749559">
    <property type="component" value="Unassembled WGS sequence"/>
</dbReference>
<keyword evidence="2" id="KW-1185">Reference proteome</keyword>
<organism evidence="1 2">
    <name type="scientific">Owenia fusiformis</name>
    <name type="common">Polychaete worm</name>
    <dbReference type="NCBI Taxonomy" id="6347"/>
    <lineage>
        <taxon>Eukaryota</taxon>
        <taxon>Metazoa</taxon>
        <taxon>Spiralia</taxon>
        <taxon>Lophotrochozoa</taxon>
        <taxon>Annelida</taxon>
        <taxon>Polychaeta</taxon>
        <taxon>Sedentaria</taxon>
        <taxon>Canalipalpata</taxon>
        <taxon>Sabellida</taxon>
        <taxon>Oweniida</taxon>
        <taxon>Oweniidae</taxon>
        <taxon>Owenia</taxon>
    </lineage>
</organism>
<dbReference type="OrthoDB" id="9896688at2759"/>
<dbReference type="InterPro" id="IPR016186">
    <property type="entry name" value="C-type_lectin-like/link_sf"/>
</dbReference>
<feature type="non-terminal residue" evidence="1">
    <location>
        <position position="1"/>
    </location>
</feature>
<reference evidence="1" key="1">
    <citation type="submission" date="2022-03" db="EMBL/GenBank/DDBJ databases">
        <authorList>
            <person name="Martin C."/>
        </authorList>
    </citation>
    <scope>NUCLEOTIDE SEQUENCE</scope>
</reference>
<dbReference type="InterPro" id="IPR001304">
    <property type="entry name" value="C-type_lectin-like"/>
</dbReference>
<name>A0A8J1TY64_OWEFU</name>
<dbReference type="InterPro" id="IPR050111">
    <property type="entry name" value="C-type_lectin/snaclec_domain"/>
</dbReference>
<comment type="caution">
    <text evidence="1">The sequence shown here is derived from an EMBL/GenBank/DDBJ whole genome shotgun (WGS) entry which is preliminary data.</text>
</comment>
<dbReference type="PROSITE" id="PS50041">
    <property type="entry name" value="C_TYPE_LECTIN_2"/>
    <property type="match status" value="2"/>
</dbReference>
<sequence length="364" mass="42719">CCVLVVLLQSKCTDRIYAKEVNERQKQAYKMFAFQQHPFWLFHLFVYVVCNVVMVRSIDFNAPAQCEQGNLHSSRKWHGAGNRCYYIGDSFGSYTTMERAKRFCRSRGADLMLPDSEREFKYLEGLMVGNGFWSSWLNMKRTRGGWRNLKTNRKLQFTAWKSFTREGTSEPTKKCAVMSIKSGFEMRKRKWFQYDCNYTFGITFICEKPAIGAAAIVDYSEKANCSGQEDWYGVGDTCYFYDPLQSRSGTTFAEAREKCNALGADVMFPNSEDEHIFLIWYMETLEIWPKKMWLGIKRPDDDVTWEDLRKDLSFQAWKDQQRNQGDKCASLEIIYELWTISKHWVYQACSSRLRYICEKPAMLT</sequence>
<proteinExistence type="predicted"/>
<evidence type="ECO:0000313" key="1">
    <source>
        <dbReference type="EMBL" id="CAH1787027.1"/>
    </source>
</evidence>
<dbReference type="Gene3D" id="3.10.100.10">
    <property type="entry name" value="Mannose-Binding Protein A, subunit A"/>
    <property type="match status" value="2"/>
</dbReference>